<sequence>MQCFKSFLKSDFFLSNSSVNFSSLLVTISPKDFEATDGDILDGFPTRTMFSPVLDNFSTMLSIAALLGAVTRTRSPRWTTHAIR</sequence>
<evidence type="ECO:0000313" key="1">
    <source>
        <dbReference type="EMBL" id="JAE35632.1"/>
    </source>
</evidence>
<protein>
    <submittedName>
        <fullName evidence="1">Uncharacterized protein</fullName>
    </submittedName>
</protein>
<accession>A0A0A9HFZ0</accession>
<dbReference type="EMBL" id="GBRH01162264">
    <property type="protein sequence ID" value="JAE35632.1"/>
    <property type="molecule type" value="Transcribed_RNA"/>
</dbReference>
<organism evidence="1">
    <name type="scientific">Arundo donax</name>
    <name type="common">Giant reed</name>
    <name type="synonym">Donax arundinaceus</name>
    <dbReference type="NCBI Taxonomy" id="35708"/>
    <lineage>
        <taxon>Eukaryota</taxon>
        <taxon>Viridiplantae</taxon>
        <taxon>Streptophyta</taxon>
        <taxon>Embryophyta</taxon>
        <taxon>Tracheophyta</taxon>
        <taxon>Spermatophyta</taxon>
        <taxon>Magnoliopsida</taxon>
        <taxon>Liliopsida</taxon>
        <taxon>Poales</taxon>
        <taxon>Poaceae</taxon>
        <taxon>PACMAD clade</taxon>
        <taxon>Arundinoideae</taxon>
        <taxon>Arundineae</taxon>
        <taxon>Arundo</taxon>
    </lineage>
</organism>
<name>A0A0A9HFZ0_ARUDO</name>
<dbReference type="AlphaFoldDB" id="A0A0A9HFZ0"/>
<reference evidence="1" key="2">
    <citation type="journal article" date="2015" name="Data Brief">
        <title>Shoot transcriptome of the giant reed, Arundo donax.</title>
        <authorList>
            <person name="Barrero R.A."/>
            <person name="Guerrero F.D."/>
            <person name="Moolhuijzen P."/>
            <person name="Goolsby J.A."/>
            <person name="Tidwell J."/>
            <person name="Bellgard S.E."/>
            <person name="Bellgard M.I."/>
        </authorList>
    </citation>
    <scope>NUCLEOTIDE SEQUENCE</scope>
    <source>
        <tissue evidence="1">Shoot tissue taken approximately 20 cm above the soil surface</tissue>
    </source>
</reference>
<reference evidence="1" key="1">
    <citation type="submission" date="2014-09" db="EMBL/GenBank/DDBJ databases">
        <authorList>
            <person name="Magalhaes I.L.F."/>
            <person name="Oliveira U."/>
            <person name="Santos F.R."/>
            <person name="Vidigal T.H.D.A."/>
            <person name="Brescovit A.D."/>
            <person name="Santos A.J."/>
        </authorList>
    </citation>
    <scope>NUCLEOTIDE SEQUENCE</scope>
    <source>
        <tissue evidence="1">Shoot tissue taken approximately 20 cm above the soil surface</tissue>
    </source>
</reference>
<proteinExistence type="predicted"/>